<comment type="caution">
    <text evidence="1">The sequence shown here is derived from an EMBL/GenBank/DDBJ whole genome shotgun (WGS) entry which is preliminary data.</text>
</comment>
<name>A0ABD2BKW7_VESMC</name>
<gene>
    <name evidence="1" type="ORF">V1477_015249</name>
</gene>
<dbReference type="EMBL" id="JAYRBN010000075">
    <property type="protein sequence ID" value="KAL2733008.1"/>
    <property type="molecule type" value="Genomic_DNA"/>
</dbReference>
<sequence length="89" mass="9806">MFTITCSGTTLATFLYSLYNVFGHCIWVQLIGIIATPKTPGITTLSEAHNLCPKTIIIMTTILSEQSKSIILVVPTVTTHSPNSYRDEF</sequence>
<evidence type="ECO:0000313" key="1">
    <source>
        <dbReference type="EMBL" id="KAL2733008.1"/>
    </source>
</evidence>
<protein>
    <submittedName>
        <fullName evidence="1">Uncharacterized protein</fullName>
    </submittedName>
</protein>
<organism evidence="1 2">
    <name type="scientific">Vespula maculifrons</name>
    <name type="common">Eastern yellow jacket</name>
    <name type="synonym">Wasp</name>
    <dbReference type="NCBI Taxonomy" id="7453"/>
    <lineage>
        <taxon>Eukaryota</taxon>
        <taxon>Metazoa</taxon>
        <taxon>Ecdysozoa</taxon>
        <taxon>Arthropoda</taxon>
        <taxon>Hexapoda</taxon>
        <taxon>Insecta</taxon>
        <taxon>Pterygota</taxon>
        <taxon>Neoptera</taxon>
        <taxon>Endopterygota</taxon>
        <taxon>Hymenoptera</taxon>
        <taxon>Apocrita</taxon>
        <taxon>Aculeata</taxon>
        <taxon>Vespoidea</taxon>
        <taxon>Vespidae</taxon>
        <taxon>Vespinae</taxon>
        <taxon>Vespula</taxon>
    </lineage>
</organism>
<reference evidence="1 2" key="1">
    <citation type="journal article" date="2024" name="Ann. Entomol. Soc. Am.">
        <title>Genomic analyses of the southern and eastern yellowjacket wasps (Hymenoptera: Vespidae) reveal evolutionary signatures of social life.</title>
        <authorList>
            <person name="Catto M.A."/>
            <person name="Caine P.B."/>
            <person name="Orr S.E."/>
            <person name="Hunt B.G."/>
            <person name="Goodisman M.A.D."/>
        </authorList>
    </citation>
    <scope>NUCLEOTIDE SEQUENCE [LARGE SCALE GENOMIC DNA]</scope>
    <source>
        <strain evidence="1">232</strain>
        <tissue evidence="1">Head and thorax</tissue>
    </source>
</reference>
<proteinExistence type="predicted"/>
<keyword evidence="2" id="KW-1185">Reference proteome</keyword>
<accession>A0ABD2BKW7</accession>
<dbReference type="AlphaFoldDB" id="A0ABD2BKW7"/>
<dbReference type="Proteomes" id="UP001607303">
    <property type="component" value="Unassembled WGS sequence"/>
</dbReference>
<evidence type="ECO:0000313" key="2">
    <source>
        <dbReference type="Proteomes" id="UP001607303"/>
    </source>
</evidence>